<proteinExistence type="inferred from homology"/>
<dbReference type="InterPro" id="IPR003140">
    <property type="entry name" value="PLipase/COase/thioEstase"/>
</dbReference>
<comment type="caution">
    <text evidence="4">The sequence shown here is derived from an EMBL/GenBank/DDBJ whole genome shotgun (WGS) entry which is preliminary data.</text>
</comment>
<keyword evidence="2" id="KW-0378">Hydrolase</keyword>
<reference evidence="4 5" key="1">
    <citation type="submission" date="2020-07" db="EMBL/GenBank/DDBJ databases">
        <title>Sequencing the genomes of 1000 actinobacteria strains.</title>
        <authorList>
            <person name="Klenk H.-P."/>
        </authorList>
    </citation>
    <scope>NUCLEOTIDE SEQUENCE [LARGE SCALE GENOMIC DNA]</scope>
    <source>
        <strain evidence="4 5">DSM 19663</strain>
    </source>
</reference>
<accession>A0A839EEZ9</accession>
<evidence type="ECO:0000256" key="2">
    <source>
        <dbReference type="ARBA" id="ARBA00022801"/>
    </source>
</evidence>
<feature type="domain" description="Phospholipase/carboxylesterase/thioesterase" evidence="3">
    <location>
        <begin position="20"/>
        <end position="203"/>
    </location>
</feature>
<dbReference type="Pfam" id="PF02230">
    <property type="entry name" value="Abhydrolase_2"/>
    <property type="match status" value="1"/>
</dbReference>
<dbReference type="AlphaFoldDB" id="A0A839EEZ9"/>
<comment type="similarity">
    <text evidence="1">Belongs to the AB hydrolase superfamily. AB hydrolase 2 family.</text>
</comment>
<dbReference type="Gene3D" id="3.40.50.1820">
    <property type="entry name" value="alpha/beta hydrolase"/>
    <property type="match status" value="1"/>
</dbReference>
<evidence type="ECO:0000313" key="4">
    <source>
        <dbReference type="EMBL" id="MBA8848794.1"/>
    </source>
</evidence>
<sequence>MTGMQLIDDSAIMWSAPEHERAERPLLVLMHGYGSHEGDLFGLSQYLPLQPVIASLRGPLRSGLGYAWYDIADDRGPQADAAARGILHWLDRQPATSVGLLGFSQGGSMAIQLLRHAPERFDFAVSLAGFVVPGPAPADDRMLDQKPPVFWGRGTLDQVIAPALIEHTHDWLPRHATVTDRIYEGLGHAVSEAELTDVLGFLRPFYAAPSDPTAG</sequence>
<keyword evidence="5" id="KW-1185">Reference proteome</keyword>
<organism evidence="4 5">
    <name type="scientific">Microcella alkalica</name>
    <dbReference type="NCBI Taxonomy" id="355930"/>
    <lineage>
        <taxon>Bacteria</taxon>
        <taxon>Bacillati</taxon>
        <taxon>Actinomycetota</taxon>
        <taxon>Actinomycetes</taxon>
        <taxon>Micrococcales</taxon>
        <taxon>Microbacteriaceae</taxon>
        <taxon>Microcella</taxon>
    </lineage>
</organism>
<dbReference type="Proteomes" id="UP000585905">
    <property type="component" value="Unassembled WGS sequence"/>
</dbReference>
<dbReference type="GO" id="GO:0016787">
    <property type="term" value="F:hydrolase activity"/>
    <property type="evidence" value="ECO:0007669"/>
    <property type="project" value="UniProtKB-KW"/>
</dbReference>
<dbReference type="InterPro" id="IPR050565">
    <property type="entry name" value="LYPA1-2/EST-like"/>
</dbReference>
<dbReference type="EMBL" id="JACGWX010000007">
    <property type="protein sequence ID" value="MBA8848794.1"/>
    <property type="molecule type" value="Genomic_DNA"/>
</dbReference>
<dbReference type="PANTHER" id="PTHR10655">
    <property type="entry name" value="LYSOPHOSPHOLIPASE-RELATED"/>
    <property type="match status" value="1"/>
</dbReference>
<dbReference type="PANTHER" id="PTHR10655:SF17">
    <property type="entry name" value="LYSOPHOSPHOLIPASE-LIKE PROTEIN 1"/>
    <property type="match status" value="1"/>
</dbReference>
<protein>
    <submittedName>
        <fullName evidence="4">Phospholipase/carboxylesterase</fullName>
    </submittedName>
</protein>
<dbReference type="InterPro" id="IPR029058">
    <property type="entry name" value="AB_hydrolase_fold"/>
</dbReference>
<dbReference type="RefSeq" id="WP_182491578.1">
    <property type="nucleotide sequence ID" value="NZ_BAAAOV010000001.1"/>
</dbReference>
<evidence type="ECO:0000259" key="3">
    <source>
        <dbReference type="Pfam" id="PF02230"/>
    </source>
</evidence>
<dbReference type="SUPFAM" id="SSF53474">
    <property type="entry name" value="alpha/beta-Hydrolases"/>
    <property type="match status" value="1"/>
</dbReference>
<evidence type="ECO:0000256" key="1">
    <source>
        <dbReference type="ARBA" id="ARBA00006499"/>
    </source>
</evidence>
<name>A0A839EEZ9_9MICO</name>
<gene>
    <name evidence="4" type="ORF">FHX53_002408</name>
</gene>
<evidence type="ECO:0000313" key="5">
    <source>
        <dbReference type="Proteomes" id="UP000585905"/>
    </source>
</evidence>